<reference evidence="1 2" key="1">
    <citation type="submission" date="2012-10" db="EMBL/GenBank/DDBJ databases">
        <authorList>
            <person name="Zafar N."/>
            <person name="Inman J."/>
            <person name="Hall N."/>
            <person name="Lorenzi H."/>
            <person name="Caler E."/>
        </authorList>
    </citation>
    <scope>NUCLEOTIDE SEQUENCE [LARGE SCALE GENOMIC DNA]</scope>
    <source>
        <strain evidence="1 2">IP1</strain>
    </source>
</reference>
<name>A0A0A1U6V5_ENTIV</name>
<gene>
    <name evidence="1" type="ORF">EIN_383020</name>
</gene>
<dbReference type="VEuPathDB" id="AmoebaDB:EIN_383020"/>
<dbReference type="AlphaFoldDB" id="A0A0A1U6V5"/>
<evidence type="ECO:0000313" key="2">
    <source>
        <dbReference type="Proteomes" id="UP000014680"/>
    </source>
</evidence>
<keyword evidence="2" id="KW-1185">Reference proteome</keyword>
<organism evidence="1 2">
    <name type="scientific">Entamoeba invadens IP1</name>
    <dbReference type="NCBI Taxonomy" id="370355"/>
    <lineage>
        <taxon>Eukaryota</taxon>
        <taxon>Amoebozoa</taxon>
        <taxon>Evosea</taxon>
        <taxon>Archamoebae</taxon>
        <taxon>Mastigamoebida</taxon>
        <taxon>Entamoebidae</taxon>
        <taxon>Entamoeba</taxon>
    </lineage>
</organism>
<dbReference type="EMBL" id="KB206817">
    <property type="protein sequence ID" value="ELP87688.1"/>
    <property type="molecule type" value="Genomic_DNA"/>
</dbReference>
<dbReference type="RefSeq" id="XP_004254459.1">
    <property type="nucleotide sequence ID" value="XM_004254411.1"/>
</dbReference>
<sequence length="191" mass="22557">MIHHCLKKLATVKVSIFIEKTAVREILKKDFNVAILMLRQQNVEVFDCEENVVDHCSFLDNLRYVGDVAVTNVKGIDSVYFQSDNEIVIEDQFGNDGYDKWIEIIKQNINKNTREHVEQDKLLIKDQNTPIQNDLIKQEEKNSTQNVNVNSENYDNKNEKKIQYKLKVQMNTWNNEKGVQRKMYRVMNFKL</sequence>
<evidence type="ECO:0000313" key="1">
    <source>
        <dbReference type="EMBL" id="ELP87688.1"/>
    </source>
</evidence>
<protein>
    <submittedName>
        <fullName evidence="1">Uncharacterized protein</fullName>
    </submittedName>
</protein>
<dbReference type="Proteomes" id="UP000014680">
    <property type="component" value="Unassembled WGS sequence"/>
</dbReference>
<proteinExistence type="predicted"/>
<accession>A0A0A1U6V5</accession>
<dbReference type="GeneID" id="14886663"/>
<dbReference type="KEGG" id="eiv:EIN_383020"/>